<dbReference type="EMBL" id="PIDS01000016">
    <property type="protein sequence ID" value="PLL44268.1"/>
    <property type="molecule type" value="Genomic_DNA"/>
</dbReference>
<evidence type="ECO:0000313" key="2">
    <source>
        <dbReference type="EMBL" id="EWF91742.1"/>
    </source>
</evidence>
<sequence length="231" mass="24314">MRYIFVLFAFLVSPVLYAGDNLSIDFTVTAEAAACTPTLSQNGIVDFGERHVGSLSTSAFTQLGVRDITLTITCESSTGIAITARDARSSSAITGKDTHGHEGVLFHVNGGGYISDKSRLFGLGMAMENKPIGSYAMQIDSANTIAIDDKKVAVDIAGSASKEGPWEVSSLLPLPTGQDYFYTFVKKGSSVPQPITAATVPLQISASVGSHLRSGQKVTLDGEAVISIVYL</sequence>
<dbReference type="Proteomes" id="UP000234505">
    <property type="component" value="Unassembled WGS sequence"/>
</dbReference>
<proteinExistence type="predicted"/>
<reference evidence="3 5" key="3">
    <citation type="submission" date="2018-01" db="EMBL/GenBank/DDBJ databases">
        <title>Genomic study of Klebsiella pneumoniae.</title>
        <authorList>
            <person name="Yang Y."/>
            <person name="Bicalho R."/>
        </authorList>
    </citation>
    <scope>NUCLEOTIDE SEQUENCE [LARGE SCALE GENOMIC DNA]</scope>
    <source>
        <strain evidence="3 5">A11</strain>
    </source>
</reference>
<comment type="caution">
    <text evidence="3">The sequence shown here is derived from an EMBL/GenBank/DDBJ whole genome shotgun (WGS) entry which is preliminary data.</text>
</comment>
<feature type="chain" id="PRO_5042696220" evidence="1">
    <location>
        <begin position="19"/>
        <end position="231"/>
    </location>
</feature>
<dbReference type="Proteomes" id="UP000020202">
    <property type="component" value="Unassembled WGS sequence"/>
</dbReference>
<evidence type="ECO:0000313" key="4">
    <source>
        <dbReference type="Proteomes" id="UP000020202"/>
    </source>
</evidence>
<evidence type="ECO:0000313" key="3">
    <source>
        <dbReference type="EMBL" id="PLL44268.1"/>
    </source>
</evidence>
<protein>
    <submittedName>
        <fullName evidence="3">DUF1120 domain-containing protein</fullName>
    </submittedName>
</protein>
<accession>A0A2J4RLN4</accession>
<dbReference type="EMBL" id="JCNZ01000006">
    <property type="protein sequence ID" value="EWF91742.1"/>
    <property type="molecule type" value="Genomic_DNA"/>
</dbReference>
<organism evidence="3 5">
    <name type="scientific">Klebsiella michiganensis</name>
    <dbReference type="NCBI Taxonomy" id="1134687"/>
    <lineage>
        <taxon>Bacteria</taxon>
        <taxon>Pseudomonadati</taxon>
        <taxon>Pseudomonadota</taxon>
        <taxon>Gammaproteobacteria</taxon>
        <taxon>Enterobacterales</taxon>
        <taxon>Enterobacteriaceae</taxon>
        <taxon>Klebsiella/Raoultella group</taxon>
        <taxon>Klebsiella</taxon>
    </lineage>
</organism>
<dbReference type="RefSeq" id="WP_004854609.1">
    <property type="nucleotide sequence ID" value="NZ_CABGLF010000008.1"/>
</dbReference>
<dbReference type="InterPro" id="IPR010546">
    <property type="entry name" value="DUF1120"/>
</dbReference>
<dbReference type="AlphaFoldDB" id="A0A2J4RLN4"/>
<reference evidence="2 4" key="1">
    <citation type="submission" date="2014-01" db="EMBL/GenBank/DDBJ databases">
        <title>The Genome Sequence of Klebsiella oxytoca MGH 27.</title>
        <authorList>
            <consortium name="The Broad Institute Genomics Platform"/>
            <consortium name="The Broad Institute Genome Sequencing Center for Infectious Disease"/>
            <person name="Murphy C."/>
            <person name="Cosimi L."/>
            <person name="Cerqueira G."/>
            <person name="Feldgarden M."/>
            <person name="Earl A."/>
            <person name="Hung D."/>
            <person name="Onderdonk A.B."/>
            <person name="Ferraro M.J."/>
            <person name="Hooper D."/>
            <person name="Dekker J."/>
            <person name="O'Brien T."/>
            <person name="Huang S."/>
            <person name="Quan V."/>
            <person name="Ernst C."/>
            <person name="Delaney M."/>
            <person name="DuBois A."/>
            <person name="Kim D.S."/>
            <person name="Young S.K."/>
            <person name="Zeng Q."/>
            <person name="Gargeya S."/>
            <person name="Fitzgerald M."/>
            <person name="Abouelleil A."/>
            <person name="Alvarado L."/>
            <person name="Berlin A.M."/>
            <person name="Chapman S.B."/>
            <person name="Gainer-Dewar J."/>
            <person name="Goldberg J."/>
            <person name="Gnerre S."/>
            <person name="Griggs A."/>
            <person name="Gujja S."/>
            <person name="Hansen M."/>
            <person name="Howarth C."/>
            <person name="Imamovic A."/>
            <person name="Ireland A."/>
            <person name="Larimer J."/>
            <person name="McCowan C."/>
            <person name="Murphy C."/>
            <person name="Pearson M."/>
            <person name="Poon T.W."/>
            <person name="Priest M."/>
            <person name="Roberts A."/>
            <person name="Saif S."/>
            <person name="Shea T."/>
            <person name="Sykes S."/>
            <person name="Wortman J."/>
            <person name="Nusbaum C."/>
            <person name="Birren B."/>
        </authorList>
    </citation>
    <scope>NUCLEOTIDE SEQUENCE [LARGE SCALE GENOMIC DNA]</scope>
    <source>
        <strain evidence="2 4">MGH 27</strain>
    </source>
</reference>
<name>A0A2J4RLN4_9ENTR</name>
<gene>
    <name evidence="3" type="ORF">CWN50_01310</name>
    <name evidence="2" type="ORF">L373_00996</name>
</gene>
<dbReference type="Pfam" id="PF06551">
    <property type="entry name" value="DUF1120"/>
    <property type="match status" value="1"/>
</dbReference>
<keyword evidence="1" id="KW-0732">Signal</keyword>
<feature type="signal peptide" evidence="1">
    <location>
        <begin position="1"/>
        <end position="18"/>
    </location>
</feature>
<evidence type="ECO:0000313" key="5">
    <source>
        <dbReference type="Proteomes" id="UP000234505"/>
    </source>
</evidence>
<reference evidence="3 5" key="2">
    <citation type="submission" date="2017-11" db="EMBL/GenBank/DDBJ databases">
        <authorList>
            <person name="Han C.G."/>
        </authorList>
    </citation>
    <scope>NUCLEOTIDE SEQUENCE [LARGE SCALE GENOMIC DNA]</scope>
    <source>
        <strain evidence="3 5">A11</strain>
    </source>
</reference>
<evidence type="ECO:0000256" key="1">
    <source>
        <dbReference type="SAM" id="SignalP"/>
    </source>
</evidence>